<protein>
    <submittedName>
        <fullName evidence="1">Uncharacterized protein</fullName>
    </submittedName>
</protein>
<dbReference type="Proteomes" id="UP000075666">
    <property type="component" value="Unassembled WGS sequence"/>
</dbReference>
<sequence length="40" mass="4688">MIGNERMHIDRILNDEPKIGFLKIGVRRLNETKGCLKKHL</sequence>
<gene>
    <name evidence="1" type="ORF">B4102_3710</name>
</gene>
<evidence type="ECO:0000313" key="2">
    <source>
        <dbReference type="Proteomes" id="UP000075666"/>
    </source>
</evidence>
<name>A0A150KLK2_9BACI</name>
<comment type="caution">
    <text evidence="1">The sequence shown here is derived from an EMBL/GenBank/DDBJ whole genome shotgun (WGS) entry which is preliminary data.</text>
</comment>
<evidence type="ECO:0000313" key="1">
    <source>
        <dbReference type="EMBL" id="KYC93189.1"/>
    </source>
</evidence>
<reference evidence="1 2" key="1">
    <citation type="submission" date="2016-01" db="EMBL/GenBank/DDBJ databases">
        <title>Genome Sequences of Twelve Sporeforming Bacillus Species Isolated from Foods.</title>
        <authorList>
            <person name="Berendsen E.M."/>
            <person name="Wells-Bennik M.H."/>
            <person name="Krawcyk A.O."/>
            <person name="De Jong A."/>
            <person name="Holsappel S."/>
            <person name="Eijlander R.T."/>
            <person name="Kuipers O.P."/>
        </authorList>
    </citation>
    <scope>NUCLEOTIDE SEQUENCE [LARGE SCALE GENOMIC DNA]</scope>
    <source>
        <strain evidence="1 2">B4102</strain>
    </source>
</reference>
<dbReference type="AlphaFoldDB" id="A0A150KLK2"/>
<dbReference type="PATRIC" id="fig|46224.3.peg.483"/>
<proteinExistence type="predicted"/>
<keyword evidence="2" id="KW-1185">Reference proteome</keyword>
<organism evidence="1 2">
    <name type="scientific">Heyndrickxia sporothermodurans</name>
    <dbReference type="NCBI Taxonomy" id="46224"/>
    <lineage>
        <taxon>Bacteria</taxon>
        <taxon>Bacillati</taxon>
        <taxon>Bacillota</taxon>
        <taxon>Bacilli</taxon>
        <taxon>Bacillales</taxon>
        <taxon>Bacillaceae</taxon>
        <taxon>Heyndrickxia</taxon>
    </lineage>
</organism>
<dbReference type="EMBL" id="LQYN01000106">
    <property type="protein sequence ID" value="KYC93189.1"/>
    <property type="molecule type" value="Genomic_DNA"/>
</dbReference>
<accession>A0A150KLK2</accession>
<dbReference type="STRING" id="46224.B4102_3710"/>